<dbReference type="CDD" id="cd14279">
    <property type="entry name" value="CUE"/>
    <property type="match status" value="1"/>
</dbReference>
<dbReference type="SMART" id="SM00463">
    <property type="entry name" value="SMR"/>
    <property type="match status" value="1"/>
</dbReference>
<dbReference type="InterPro" id="IPR052772">
    <property type="entry name" value="Endo/PolyKinase_Domain-Protein"/>
</dbReference>
<keyword evidence="3" id="KW-1185">Reference proteome</keyword>
<evidence type="ECO:0000259" key="1">
    <source>
        <dbReference type="PROSITE" id="PS50828"/>
    </source>
</evidence>
<dbReference type="InterPro" id="IPR002625">
    <property type="entry name" value="Smr_dom"/>
</dbReference>
<feature type="domain" description="Smr" evidence="1">
    <location>
        <begin position="334"/>
        <end position="417"/>
    </location>
</feature>
<reference evidence="2" key="2">
    <citation type="submission" date="2023-05" db="EMBL/GenBank/DDBJ databases">
        <authorList>
            <consortium name="Lawrence Berkeley National Laboratory"/>
            <person name="Steindorff A."/>
            <person name="Hensen N."/>
            <person name="Bonometti L."/>
            <person name="Westerberg I."/>
            <person name="Brannstrom I.O."/>
            <person name="Guillou S."/>
            <person name="Cros-Aarteil S."/>
            <person name="Calhoun S."/>
            <person name="Haridas S."/>
            <person name="Kuo A."/>
            <person name="Mondo S."/>
            <person name="Pangilinan J."/>
            <person name="Riley R."/>
            <person name="Labutti K."/>
            <person name="Andreopoulos B."/>
            <person name="Lipzen A."/>
            <person name="Chen C."/>
            <person name="Yanf M."/>
            <person name="Daum C."/>
            <person name="Ng V."/>
            <person name="Clum A."/>
            <person name="Ohm R."/>
            <person name="Martin F."/>
            <person name="Silar P."/>
            <person name="Natvig D."/>
            <person name="Lalanne C."/>
            <person name="Gautier V."/>
            <person name="Ament-Velasquez S.L."/>
            <person name="Kruys A."/>
            <person name="Hutchinson M.I."/>
            <person name="Powell A.J."/>
            <person name="Barry K."/>
            <person name="Miller A.N."/>
            <person name="Grigoriev I.V."/>
            <person name="Debuchy R."/>
            <person name="Gladieux P."/>
            <person name="Thoren M.H."/>
            <person name="Johannesson H."/>
        </authorList>
    </citation>
    <scope>NUCLEOTIDE SEQUENCE</scope>
    <source>
        <strain evidence="2">CBS 359.72</strain>
    </source>
</reference>
<proteinExistence type="predicted"/>
<dbReference type="AlphaFoldDB" id="A0AAN7CR02"/>
<organism evidence="2 3">
    <name type="scientific">Corynascus novoguineensis</name>
    <dbReference type="NCBI Taxonomy" id="1126955"/>
    <lineage>
        <taxon>Eukaryota</taxon>
        <taxon>Fungi</taxon>
        <taxon>Dikarya</taxon>
        <taxon>Ascomycota</taxon>
        <taxon>Pezizomycotina</taxon>
        <taxon>Sordariomycetes</taxon>
        <taxon>Sordariomycetidae</taxon>
        <taxon>Sordariales</taxon>
        <taxon>Chaetomiaceae</taxon>
        <taxon>Corynascus</taxon>
    </lineage>
</organism>
<dbReference type="EMBL" id="MU857690">
    <property type="protein sequence ID" value="KAK4245817.1"/>
    <property type="molecule type" value="Genomic_DNA"/>
</dbReference>
<dbReference type="InterPro" id="IPR036063">
    <property type="entry name" value="Smr_dom_sf"/>
</dbReference>
<reference evidence="2" key="1">
    <citation type="journal article" date="2023" name="Mol. Phylogenet. Evol.">
        <title>Genome-scale phylogeny and comparative genomics of the fungal order Sordariales.</title>
        <authorList>
            <person name="Hensen N."/>
            <person name="Bonometti L."/>
            <person name="Westerberg I."/>
            <person name="Brannstrom I.O."/>
            <person name="Guillou S."/>
            <person name="Cros-Aarteil S."/>
            <person name="Calhoun S."/>
            <person name="Haridas S."/>
            <person name="Kuo A."/>
            <person name="Mondo S."/>
            <person name="Pangilinan J."/>
            <person name="Riley R."/>
            <person name="LaButti K."/>
            <person name="Andreopoulos B."/>
            <person name="Lipzen A."/>
            <person name="Chen C."/>
            <person name="Yan M."/>
            <person name="Daum C."/>
            <person name="Ng V."/>
            <person name="Clum A."/>
            <person name="Steindorff A."/>
            <person name="Ohm R.A."/>
            <person name="Martin F."/>
            <person name="Silar P."/>
            <person name="Natvig D.O."/>
            <person name="Lalanne C."/>
            <person name="Gautier V."/>
            <person name="Ament-Velasquez S.L."/>
            <person name="Kruys A."/>
            <person name="Hutchinson M.I."/>
            <person name="Powell A.J."/>
            <person name="Barry K."/>
            <person name="Miller A.N."/>
            <person name="Grigoriev I.V."/>
            <person name="Debuchy R."/>
            <person name="Gladieux P."/>
            <person name="Hiltunen Thoren M."/>
            <person name="Johannesson H."/>
        </authorList>
    </citation>
    <scope>NUCLEOTIDE SEQUENCE</scope>
    <source>
        <strain evidence="2">CBS 359.72</strain>
    </source>
</reference>
<comment type="caution">
    <text evidence="2">The sequence shown here is derived from an EMBL/GenBank/DDBJ whole genome shotgun (WGS) entry which is preliminary data.</text>
</comment>
<accession>A0AAN7CR02</accession>
<dbReference type="SUPFAM" id="SSF160443">
    <property type="entry name" value="SMR domain-like"/>
    <property type="match status" value="1"/>
</dbReference>
<dbReference type="PROSITE" id="PS50828">
    <property type="entry name" value="SMR"/>
    <property type="match status" value="1"/>
</dbReference>
<dbReference type="GO" id="GO:0004519">
    <property type="term" value="F:endonuclease activity"/>
    <property type="evidence" value="ECO:0007669"/>
    <property type="project" value="TreeGrafter"/>
</dbReference>
<evidence type="ECO:0000313" key="3">
    <source>
        <dbReference type="Proteomes" id="UP001303647"/>
    </source>
</evidence>
<protein>
    <recommendedName>
        <fullName evidence="1">Smr domain-containing protein</fullName>
    </recommendedName>
</protein>
<dbReference type="GO" id="GO:0005634">
    <property type="term" value="C:nucleus"/>
    <property type="evidence" value="ECO:0007669"/>
    <property type="project" value="TreeGrafter"/>
</dbReference>
<name>A0AAN7CR02_9PEZI</name>
<dbReference type="Gene3D" id="3.30.1370.110">
    <property type="match status" value="1"/>
</dbReference>
<gene>
    <name evidence="2" type="ORF">C7999DRAFT_16025</name>
</gene>
<evidence type="ECO:0000313" key="2">
    <source>
        <dbReference type="EMBL" id="KAK4245817.1"/>
    </source>
</evidence>
<dbReference type="Proteomes" id="UP001303647">
    <property type="component" value="Unassembled WGS sequence"/>
</dbReference>
<dbReference type="PANTHER" id="PTHR46535">
    <property type="entry name" value="NEDD4-BINDING PROTEIN 2"/>
    <property type="match status" value="1"/>
</dbReference>
<sequence length="417" mass="45338">MNGLRPADDADGDVADQNRKKLLAEFGSVLEESLILSISNDRDLVEDYEEIRGILGQLAEPARAEAASGFDPSGLGSAAEIEGLLLDETTTSGNGVDSPAEYATTISDYSDRSENQRLTEQTDLSDDEKLQELRLVFEGRWRDHTLKLILKRNDGNLERAFDELLNRQYLEEEGCLSKGIDGFFAPDTAGRPSNSVAGRTHKGNGKNKKKVVAIKYNAVSPTVDDRELEGVKDFVTSTNSKSARTSRAPLTQQLASLPALTRPLQPSALSLPPPTDFGASSLRAAAALRRMGPLGRQGAVVYTDRAREERSLSVAHTSLAAEAHVAQQSTATVLDLHGVFVMDGVRIAKQRVWAWWNNLGEDRKTVAKREGFTVVTGVGKHSAGGVSRLRQAVGAYLRNDGWRVETLTGSFYVTGRV</sequence>
<dbReference type="PANTHER" id="PTHR46535:SF1">
    <property type="entry name" value="NEDD4-BINDING PROTEIN 2"/>
    <property type="match status" value="1"/>
</dbReference>